<gene>
    <name evidence="3" type="ORF">E2C01_017663</name>
</gene>
<protein>
    <submittedName>
        <fullName evidence="3">Uncharacterized protein</fullName>
    </submittedName>
</protein>
<feature type="region of interest" description="Disordered" evidence="2">
    <location>
        <begin position="109"/>
        <end position="154"/>
    </location>
</feature>
<reference evidence="3 4" key="1">
    <citation type="submission" date="2019-05" db="EMBL/GenBank/DDBJ databases">
        <title>Another draft genome of Portunus trituberculatus and its Hox gene families provides insights of decapod evolution.</title>
        <authorList>
            <person name="Jeong J.-H."/>
            <person name="Song I."/>
            <person name="Kim S."/>
            <person name="Choi T."/>
            <person name="Kim D."/>
            <person name="Ryu S."/>
            <person name="Kim W."/>
        </authorList>
    </citation>
    <scope>NUCLEOTIDE SEQUENCE [LARGE SCALE GENOMIC DNA]</scope>
    <source>
        <tissue evidence="3">Muscle</tissue>
    </source>
</reference>
<organism evidence="3 4">
    <name type="scientific">Portunus trituberculatus</name>
    <name type="common">Swimming crab</name>
    <name type="synonym">Neptunus trituberculatus</name>
    <dbReference type="NCBI Taxonomy" id="210409"/>
    <lineage>
        <taxon>Eukaryota</taxon>
        <taxon>Metazoa</taxon>
        <taxon>Ecdysozoa</taxon>
        <taxon>Arthropoda</taxon>
        <taxon>Crustacea</taxon>
        <taxon>Multicrustacea</taxon>
        <taxon>Malacostraca</taxon>
        <taxon>Eumalacostraca</taxon>
        <taxon>Eucarida</taxon>
        <taxon>Decapoda</taxon>
        <taxon>Pleocyemata</taxon>
        <taxon>Brachyura</taxon>
        <taxon>Eubrachyura</taxon>
        <taxon>Portunoidea</taxon>
        <taxon>Portunidae</taxon>
        <taxon>Portuninae</taxon>
        <taxon>Portunus</taxon>
    </lineage>
</organism>
<proteinExistence type="predicted"/>
<evidence type="ECO:0000256" key="2">
    <source>
        <dbReference type="SAM" id="MobiDB-lite"/>
    </source>
</evidence>
<comment type="caution">
    <text evidence="3">The sequence shown here is derived from an EMBL/GenBank/DDBJ whole genome shotgun (WGS) entry which is preliminary data.</text>
</comment>
<sequence>MFEELKAALKKELGHLDKVKQAGGISLPSLKRLYLLLAHQLRRAPRHPTVIITGHAQLSLQDKTRVFALLVEGWSVIRIAADLKVTRRTIHKLKTAAENLWLSVVPARKPGSGAPRKMSPHTGKDLAKDYSRQSERETPQLPAESLGANYSTSPSEGIKIANTLRWQETASDRGYEETTSGFLAEIQGVDICRLAESNVQQ</sequence>
<dbReference type="GO" id="GO:0005634">
    <property type="term" value="C:nucleus"/>
    <property type="evidence" value="ECO:0007669"/>
    <property type="project" value="UniProtKB-SubCell"/>
</dbReference>
<evidence type="ECO:0000256" key="1">
    <source>
        <dbReference type="ARBA" id="ARBA00004123"/>
    </source>
</evidence>
<dbReference type="InterPro" id="IPR009057">
    <property type="entry name" value="Homeodomain-like_sf"/>
</dbReference>
<keyword evidence="4" id="KW-1185">Reference proteome</keyword>
<feature type="compositionally biased region" description="Basic and acidic residues" evidence="2">
    <location>
        <begin position="122"/>
        <end position="138"/>
    </location>
</feature>
<dbReference type="EMBL" id="VSRR010001346">
    <property type="protein sequence ID" value="MPC24577.1"/>
    <property type="molecule type" value="Genomic_DNA"/>
</dbReference>
<comment type="subcellular location">
    <subcellularLocation>
        <location evidence="1">Nucleus</location>
    </subcellularLocation>
</comment>
<evidence type="ECO:0000313" key="4">
    <source>
        <dbReference type="Proteomes" id="UP000324222"/>
    </source>
</evidence>
<dbReference type="AlphaFoldDB" id="A0A5B7DU44"/>
<accession>A0A5B7DU44</accession>
<evidence type="ECO:0000313" key="3">
    <source>
        <dbReference type="EMBL" id="MPC24577.1"/>
    </source>
</evidence>
<dbReference type="Proteomes" id="UP000324222">
    <property type="component" value="Unassembled WGS sequence"/>
</dbReference>
<name>A0A5B7DU44_PORTR</name>
<dbReference type="SUPFAM" id="SSF46689">
    <property type="entry name" value="Homeodomain-like"/>
    <property type="match status" value="1"/>
</dbReference>